<dbReference type="AlphaFoldDB" id="A0A077UKM9"/>
<evidence type="ECO:0000313" key="8">
    <source>
        <dbReference type="EMBL" id="CDR28964.1"/>
    </source>
</evidence>
<dbReference type="EMBL" id="CCEH01000020">
    <property type="protein sequence ID" value="CDR28964.1"/>
    <property type="molecule type" value="Genomic_DNA"/>
</dbReference>
<proteinExistence type="inferred from homology"/>
<dbReference type="Gene3D" id="3.40.640.10">
    <property type="entry name" value="Type I PLP-dependent aspartate aminotransferase-like (Major domain)"/>
    <property type="match status" value="1"/>
</dbReference>
<comment type="cofactor">
    <cofactor evidence="1">
        <name>pyridoxal 5'-phosphate</name>
        <dbReference type="ChEBI" id="CHEBI:597326"/>
    </cofactor>
</comment>
<dbReference type="PANTHER" id="PTHR43277">
    <property type="entry name" value="ARGININE DECARBOXYLASE"/>
    <property type="match status" value="1"/>
</dbReference>
<comment type="similarity">
    <text evidence="2">Belongs to the Orn/Lys/Arg decarboxylase class-I family.</text>
</comment>
<evidence type="ECO:0000259" key="6">
    <source>
        <dbReference type="Pfam" id="PF01276"/>
    </source>
</evidence>
<feature type="domain" description="Orn/Lys/Arg decarboxylase C-terminal" evidence="7">
    <location>
        <begin position="381"/>
        <end position="426"/>
    </location>
</feature>
<evidence type="ECO:0000256" key="4">
    <source>
        <dbReference type="ARBA" id="ARBA00022898"/>
    </source>
</evidence>
<dbReference type="InterPro" id="IPR015421">
    <property type="entry name" value="PyrdxlP-dep_Trfase_major"/>
</dbReference>
<evidence type="ECO:0000256" key="3">
    <source>
        <dbReference type="ARBA" id="ARBA00022793"/>
    </source>
</evidence>
<dbReference type="InterPro" id="IPR000310">
    <property type="entry name" value="Orn/Lys/Arg_deCO2ase_major_dom"/>
</dbReference>
<dbReference type="Pfam" id="PF01276">
    <property type="entry name" value="OKR_DC_1"/>
    <property type="match status" value="1"/>
</dbReference>
<protein>
    <submittedName>
        <fullName evidence="8">Arginine decarboxylase / Lysine decarboxylase</fullName>
        <ecNumber evidence="8">4.1.1.19</ecNumber>
    </submittedName>
</protein>
<evidence type="ECO:0000256" key="2">
    <source>
        <dbReference type="ARBA" id="ARBA00010671"/>
    </source>
</evidence>
<gene>
    <name evidence="8" type="primary">speA</name>
    <name evidence="8" type="ORF">ERS140147_02153</name>
</gene>
<dbReference type="PANTHER" id="PTHR43277:SF3">
    <property type="entry name" value="DECARBOXYLASE, PUTATIVE-RELATED"/>
    <property type="match status" value="1"/>
</dbReference>
<keyword evidence="5 8" id="KW-0456">Lyase</keyword>
<dbReference type="SUPFAM" id="SSF53383">
    <property type="entry name" value="PLP-dependent transferases"/>
    <property type="match status" value="1"/>
</dbReference>
<reference evidence="8 9" key="1">
    <citation type="submission" date="2014-05" db="EMBL/GenBank/DDBJ databases">
        <authorList>
            <person name="Aslett A.Martin."/>
            <person name="De Silva Nishadi"/>
        </authorList>
    </citation>
    <scope>NUCLEOTIDE SEQUENCE [LARGE SCALE GENOMIC DNA]</scope>
</reference>
<dbReference type="Pfam" id="PF03711">
    <property type="entry name" value="OKR_DC_1_C"/>
    <property type="match status" value="1"/>
</dbReference>
<dbReference type="InterPro" id="IPR015424">
    <property type="entry name" value="PyrdxlP-dep_Trfase"/>
</dbReference>
<dbReference type="Gene3D" id="3.90.105.10">
    <property type="entry name" value="Molybdopterin biosynthesis moea protein, domain 2"/>
    <property type="match status" value="1"/>
</dbReference>
<organism evidence="8 9">
    <name type="scientific">Staphylococcus schweitzeri</name>
    <dbReference type="NCBI Taxonomy" id="1654388"/>
    <lineage>
        <taxon>Bacteria</taxon>
        <taxon>Bacillati</taxon>
        <taxon>Bacillota</taxon>
        <taxon>Bacilli</taxon>
        <taxon>Bacillales</taxon>
        <taxon>Staphylococcaceae</taxon>
        <taxon>Staphylococcus</taxon>
    </lineage>
</organism>
<keyword evidence="3" id="KW-0210">Decarboxylase</keyword>
<sequence>MKQPILNKLESLNQEEAISLHVPGHKNMTIGHLSQLSMTMDKTEIPGLDDLHHPEEIILESMKQVEKHSDYDGYFLVNGTTSGILSVIQSFSQKKGDILMARNVHKSVLHALDISQQEGHFIETHQSPLTNHYNKVNLSRLNNDGHKLAVLTYPNYYGETFNVEEVIKSLHQLNIPVLIDEAHGAHFGLQGFPDSTLNYQADYVVQSFHKTLPALTMGSVLYIHKNAPYRENIIEYLSYFQTSSPSYLIMASLESAAQFYKTYDSNVFFDKRAQLIECLEKKGFVMLQVDDPLKLLIKYEGFTGHDIQNWFMNAHIYLELADDYQALAILPLWHHDDTYLFDSLLRKIEDMILPKKSVSIVKQTQLLTTEGNYKPKRFEYVTWCDLKKAKGKVLARHIVPYPPGIPIIFKGETITENMIELVNEYLETGMIVEGIKNNKILVEDE</sequence>
<evidence type="ECO:0000256" key="1">
    <source>
        <dbReference type="ARBA" id="ARBA00001933"/>
    </source>
</evidence>
<keyword evidence="4" id="KW-0663">Pyridoxal phosphate</keyword>
<dbReference type="GO" id="GO:0008792">
    <property type="term" value="F:arginine decarboxylase activity"/>
    <property type="evidence" value="ECO:0007669"/>
    <property type="project" value="UniProtKB-EC"/>
</dbReference>
<evidence type="ECO:0000259" key="7">
    <source>
        <dbReference type="Pfam" id="PF03711"/>
    </source>
</evidence>
<dbReference type="InterPro" id="IPR052357">
    <property type="entry name" value="Orn_Lys_Arg_decarboxylase-I"/>
</dbReference>
<dbReference type="InterPro" id="IPR008286">
    <property type="entry name" value="Prn/Lys/Arg_de-COase_C"/>
</dbReference>
<dbReference type="SUPFAM" id="SSF55904">
    <property type="entry name" value="Ornithine decarboxylase C-terminal domain"/>
    <property type="match status" value="1"/>
</dbReference>
<dbReference type="Proteomes" id="UP000044616">
    <property type="component" value="Unassembled WGS sequence"/>
</dbReference>
<name>A0A077UKM9_9STAP</name>
<dbReference type="RefSeq" id="WP_047531677.1">
    <property type="nucleotide sequence ID" value="NZ_CCEH01000020.1"/>
</dbReference>
<dbReference type="EC" id="4.1.1.19" evidence="8"/>
<evidence type="ECO:0000256" key="5">
    <source>
        <dbReference type="ARBA" id="ARBA00023239"/>
    </source>
</evidence>
<dbReference type="InterPro" id="IPR036633">
    <property type="entry name" value="Prn/Lys/Arg_de-COase_C_sf"/>
</dbReference>
<feature type="domain" description="Orn/Lys/Arg decarboxylases family 1 pyridoxal-P attachment site" evidence="6">
    <location>
        <begin position="4"/>
        <end position="262"/>
    </location>
</feature>
<evidence type="ECO:0000313" key="9">
    <source>
        <dbReference type="Proteomes" id="UP000044616"/>
    </source>
</evidence>
<accession>A0A077UKM9</accession>